<feature type="compositionally biased region" description="Acidic residues" evidence="1">
    <location>
        <begin position="170"/>
        <end position="183"/>
    </location>
</feature>
<reference evidence="2 3" key="2">
    <citation type="submission" date="2018-11" db="EMBL/GenBank/DDBJ databases">
        <authorList>
            <consortium name="Pathogen Informatics"/>
        </authorList>
    </citation>
    <scope>NUCLEOTIDE SEQUENCE [LARGE SCALE GENOMIC DNA]</scope>
    <source>
        <strain evidence="2 3">MHpl1</strain>
    </source>
</reference>
<sequence>MAEILAGSAGKSPTLQLKTQALQVSNQAEEFSVVEVGEELERVLVRIRQVPIRVREELEEARIAGKYRIKFLQVLESEASGIGKILEDMKASVVGYKQFGREPFRTLRTKGIDKIDDLIEYFDTKEREGELIADICDMFQTNAREVRNVLGEVQRTLRQQSDRSPPKDDDQMDTDTDTDEKEFDDISKPDWSALRSTLEAAFGEIGRTSSQHTRSGSFKVYGFDAGECVHRSWVTQRD</sequence>
<dbReference type="WBParaSite" id="HPLM_0001312501-mRNA-1">
    <property type="protein sequence ID" value="HPLM_0001312501-mRNA-1"/>
    <property type="gene ID" value="HPLM_0001312501"/>
</dbReference>
<name>A0A0N4WP56_HAEPC</name>
<dbReference type="Proteomes" id="UP000268014">
    <property type="component" value="Unassembled WGS sequence"/>
</dbReference>
<evidence type="ECO:0000256" key="1">
    <source>
        <dbReference type="SAM" id="MobiDB-lite"/>
    </source>
</evidence>
<protein>
    <submittedName>
        <fullName evidence="4">HPt domain-containing protein</fullName>
    </submittedName>
</protein>
<dbReference type="OMA" id="GECVHRS"/>
<evidence type="ECO:0000313" key="4">
    <source>
        <dbReference type="WBParaSite" id="HPLM_0001312501-mRNA-1"/>
    </source>
</evidence>
<keyword evidence="3" id="KW-1185">Reference proteome</keyword>
<accession>A0A0N4WP56</accession>
<proteinExistence type="predicted"/>
<dbReference type="EMBL" id="UZAF01018089">
    <property type="protein sequence ID" value="VDO47896.1"/>
    <property type="molecule type" value="Genomic_DNA"/>
</dbReference>
<feature type="region of interest" description="Disordered" evidence="1">
    <location>
        <begin position="155"/>
        <end position="189"/>
    </location>
</feature>
<evidence type="ECO:0000313" key="3">
    <source>
        <dbReference type="Proteomes" id="UP000268014"/>
    </source>
</evidence>
<evidence type="ECO:0000313" key="2">
    <source>
        <dbReference type="EMBL" id="VDO47896.1"/>
    </source>
</evidence>
<feature type="compositionally biased region" description="Basic and acidic residues" evidence="1">
    <location>
        <begin position="160"/>
        <end position="169"/>
    </location>
</feature>
<gene>
    <name evidence="2" type="ORF">HPLM_LOCUS13117</name>
</gene>
<dbReference type="OrthoDB" id="5871731at2759"/>
<dbReference type="AlphaFoldDB" id="A0A0N4WP56"/>
<organism evidence="4">
    <name type="scientific">Haemonchus placei</name>
    <name type="common">Barber's pole worm</name>
    <dbReference type="NCBI Taxonomy" id="6290"/>
    <lineage>
        <taxon>Eukaryota</taxon>
        <taxon>Metazoa</taxon>
        <taxon>Ecdysozoa</taxon>
        <taxon>Nematoda</taxon>
        <taxon>Chromadorea</taxon>
        <taxon>Rhabditida</taxon>
        <taxon>Rhabditina</taxon>
        <taxon>Rhabditomorpha</taxon>
        <taxon>Strongyloidea</taxon>
        <taxon>Trichostrongylidae</taxon>
        <taxon>Haemonchus</taxon>
    </lineage>
</organism>
<reference evidence="4" key="1">
    <citation type="submission" date="2017-02" db="UniProtKB">
        <authorList>
            <consortium name="WormBaseParasite"/>
        </authorList>
    </citation>
    <scope>IDENTIFICATION</scope>
</reference>